<evidence type="ECO:0000259" key="1">
    <source>
        <dbReference type="Pfam" id="PF01370"/>
    </source>
</evidence>
<reference evidence="2 3" key="1">
    <citation type="journal article" date="2016" name="Nat. Commun.">
        <title>Thousands of microbial genomes shed light on interconnected biogeochemical processes in an aquifer system.</title>
        <authorList>
            <person name="Anantharaman K."/>
            <person name="Brown C.T."/>
            <person name="Hug L.A."/>
            <person name="Sharon I."/>
            <person name="Castelle C.J."/>
            <person name="Probst A.J."/>
            <person name="Thomas B.C."/>
            <person name="Singh A."/>
            <person name="Wilkins M.J."/>
            <person name="Karaoz U."/>
            <person name="Brodie E.L."/>
            <person name="Williams K.H."/>
            <person name="Hubbard S.S."/>
            <person name="Banfield J.F."/>
        </authorList>
    </citation>
    <scope>NUCLEOTIDE SEQUENCE [LARGE SCALE GENOMIC DNA]</scope>
</reference>
<organism evidence="2 3">
    <name type="scientific">Candidatus Schekmanbacteria bacterium RIFCSPLOWO2_12_FULL_38_15</name>
    <dbReference type="NCBI Taxonomy" id="1817883"/>
    <lineage>
        <taxon>Bacteria</taxon>
        <taxon>Candidatus Schekmaniibacteriota</taxon>
    </lineage>
</organism>
<sequence>MFKEKNILVTGGAGFTGVNLIKRLLDHGANIRATLYKKDVVIKDKRIEYIKVDLRRSEDCSIVCKDMDYVIHCAAVTAGAAMIEKKPLFLLTPNLIMNAQILEAAYETGVKKFAFISSNTVYPVTDYPVKEEDTSNNFFEKYFIAGWMKRFCEIMCEMYSTKIKKPMQTLIIRPANLYGPFDNFDQETSHVLPALIRRVVERQNPMKIWGDGSDIKDFIYIDDYIDGLLLAMEKIENFDVINIASGNQYVLRDLLEIIIDIDGYKNAEIIYDTSKPTMIPKRLIDPSKIEKMLGFKAETPIRVGLKKTIDWYRSALYHS</sequence>
<evidence type="ECO:0000313" key="3">
    <source>
        <dbReference type="Proteomes" id="UP000178082"/>
    </source>
</evidence>
<proteinExistence type="predicted"/>
<dbReference type="Gene3D" id="3.40.50.720">
    <property type="entry name" value="NAD(P)-binding Rossmann-like Domain"/>
    <property type="match status" value="1"/>
</dbReference>
<dbReference type="InterPro" id="IPR036291">
    <property type="entry name" value="NAD(P)-bd_dom_sf"/>
</dbReference>
<dbReference type="AlphaFoldDB" id="A0A1F7SJH6"/>
<dbReference type="Pfam" id="PF01370">
    <property type="entry name" value="Epimerase"/>
    <property type="match status" value="1"/>
</dbReference>
<gene>
    <name evidence="2" type="ORF">A3G31_00775</name>
</gene>
<dbReference type="SUPFAM" id="SSF51735">
    <property type="entry name" value="NAD(P)-binding Rossmann-fold domains"/>
    <property type="match status" value="1"/>
</dbReference>
<dbReference type="STRING" id="1817883.A3G31_00775"/>
<dbReference type="EMBL" id="MGDI01000019">
    <property type="protein sequence ID" value="OGL53919.1"/>
    <property type="molecule type" value="Genomic_DNA"/>
</dbReference>
<feature type="domain" description="NAD-dependent epimerase/dehydratase" evidence="1">
    <location>
        <begin position="7"/>
        <end position="244"/>
    </location>
</feature>
<accession>A0A1F7SJH6</accession>
<dbReference type="InterPro" id="IPR001509">
    <property type="entry name" value="Epimerase_deHydtase"/>
</dbReference>
<dbReference type="GO" id="GO:0050577">
    <property type="term" value="F:GDP-L-fucose synthase activity"/>
    <property type="evidence" value="ECO:0007669"/>
    <property type="project" value="TreeGrafter"/>
</dbReference>
<evidence type="ECO:0000313" key="2">
    <source>
        <dbReference type="EMBL" id="OGL53919.1"/>
    </source>
</evidence>
<name>A0A1F7SJH6_9BACT</name>
<dbReference type="Proteomes" id="UP000178082">
    <property type="component" value="Unassembled WGS sequence"/>
</dbReference>
<dbReference type="PANTHER" id="PTHR43238">
    <property type="entry name" value="GDP-L-FUCOSE SYNTHASE"/>
    <property type="match status" value="1"/>
</dbReference>
<dbReference type="Gene3D" id="3.90.25.10">
    <property type="entry name" value="UDP-galactose 4-epimerase, domain 1"/>
    <property type="match status" value="1"/>
</dbReference>
<dbReference type="PANTHER" id="PTHR43238:SF1">
    <property type="entry name" value="GDP-L-FUCOSE SYNTHASE"/>
    <property type="match status" value="1"/>
</dbReference>
<protein>
    <recommendedName>
        <fullName evidence="1">NAD-dependent epimerase/dehydratase domain-containing protein</fullName>
    </recommendedName>
</protein>
<comment type="caution">
    <text evidence="2">The sequence shown here is derived from an EMBL/GenBank/DDBJ whole genome shotgun (WGS) entry which is preliminary data.</text>
</comment>